<reference evidence="2 3" key="1">
    <citation type="submission" date="2017-11" db="EMBL/GenBank/DDBJ databases">
        <authorList>
            <person name="Han C.G."/>
        </authorList>
    </citation>
    <scope>NUCLEOTIDE SEQUENCE [LARGE SCALE GENOMIC DNA]</scope>
    <source>
        <strain evidence="2 3">A10</strain>
    </source>
</reference>
<dbReference type="EMBL" id="PIDR01000870">
    <property type="protein sequence ID" value="PLO65465.1"/>
    <property type="molecule type" value="Genomic_DNA"/>
</dbReference>
<feature type="domain" description="FAD-dependent urate hydroxylase HpyO/Asp monooxygenase CreE-like FAD/NAD(P)-binding" evidence="1">
    <location>
        <begin position="28"/>
        <end position="187"/>
    </location>
</feature>
<proteinExistence type="predicted"/>
<evidence type="ECO:0000259" key="1">
    <source>
        <dbReference type="Pfam" id="PF13454"/>
    </source>
</evidence>
<dbReference type="Pfam" id="PF13454">
    <property type="entry name" value="NAD_binding_9"/>
    <property type="match status" value="1"/>
</dbReference>
<dbReference type="PANTHER" id="PTHR40254:SF1">
    <property type="entry name" value="BLR0577 PROTEIN"/>
    <property type="match status" value="1"/>
</dbReference>
<dbReference type="SUPFAM" id="SSF51905">
    <property type="entry name" value="FAD/NAD(P)-binding domain"/>
    <property type="match status" value="1"/>
</dbReference>
<feature type="non-terminal residue" evidence="2">
    <location>
        <position position="561"/>
    </location>
</feature>
<gene>
    <name evidence="2" type="ORF">CWN49_23185</name>
</gene>
<comment type="caution">
    <text evidence="2">The sequence shown here is derived from an EMBL/GenBank/DDBJ whole genome shotgun (WGS) entry which is preliminary data.</text>
</comment>
<evidence type="ECO:0000313" key="2">
    <source>
        <dbReference type="EMBL" id="PLO65465.1"/>
    </source>
</evidence>
<dbReference type="PANTHER" id="PTHR40254">
    <property type="entry name" value="BLR0577 PROTEIN"/>
    <property type="match status" value="1"/>
</dbReference>
<dbReference type="AlphaFoldDB" id="A0A2J5PIC7"/>
<organism evidence="2 3">
    <name type="scientific">Klebsiella michiganensis</name>
    <dbReference type="NCBI Taxonomy" id="1134687"/>
    <lineage>
        <taxon>Bacteria</taxon>
        <taxon>Pseudomonadati</taxon>
        <taxon>Pseudomonadota</taxon>
        <taxon>Gammaproteobacteria</taxon>
        <taxon>Enterobacterales</taxon>
        <taxon>Enterobacteriaceae</taxon>
        <taxon>Klebsiella/Raoultella group</taxon>
        <taxon>Klebsiella</taxon>
    </lineage>
</organism>
<protein>
    <submittedName>
        <fullName evidence="2">FAD/NAD(P) binding domain-containing protein</fullName>
    </submittedName>
</protein>
<dbReference type="NCBIfam" id="NF007381">
    <property type="entry name" value="PRK09897.1"/>
    <property type="match status" value="1"/>
</dbReference>
<dbReference type="Proteomes" id="UP000234667">
    <property type="component" value="Unassembled WGS sequence"/>
</dbReference>
<dbReference type="Gene3D" id="3.50.50.60">
    <property type="entry name" value="FAD/NAD(P)-binding domain"/>
    <property type="match status" value="1"/>
</dbReference>
<sequence>MELFNWRKATDNKCDNNNGGSVIMKKIAIIGAGPTGIYTLFSLLKQGEPLDVSIYEQAEEAGVGMPYSDEENSRMMLANIASIEIPPIQSSYLDWLKAQSRTRLARYGVDYDALHDRQFLPRILLGEYFRDQFLALVGEAREQGFRIRVNESCRVSDLQATEEGVRLWVEDEPVAEAFDLAVIATGHVWPDEEESTRTWFPSPWSGLMEASIPPCRVGIMGTSLSGIDAAMAVAVQHGRFIGSDDDALAFRLDEASEALSIVLMSRSGILPEADFYCPIPWEPLSIVSESAMEQAIAAGSDGLLDRVFELVAQEITLADPLWSENIALHSLNADSFSEAWFAKRQQHNPFHWALDNLEEVERNKRARYTVPWRYAILRLHEAVQAMVPHLNDHDRERFKNGLARVFIDCYAAIPSESIRRLLALREAGVISILALGHDYEMAVEQEKTVITSEQNRYTFDVFIDARGQKPLKNKDLPFPHLREQLLATGEEIPDVGDDYTLREPPEVRGRIAFAAIPWLMHDQPFVQGITACAEIGAAIAKAISQPASRSRRRLSVSLYTS</sequence>
<dbReference type="InterPro" id="IPR038732">
    <property type="entry name" value="HpyO/CreE_NAD-binding"/>
</dbReference>
<name>A0A2J5PIC7_9ENTR</name>
<evidence type="ECO:0000313" key="3">
    <source>
        <dbReference type="Proteomes" id="UP000234667"/>
    </source>
</evidence>
<dbReference type="InterPro" id="IPR036188">
    <property type="entry name" value="FAD/NAD-bd_sf"/>
</dbReference>
<reference evidence="2 3" key="2">
    <citation type="submission" date="2018-01" db="EMBL/GenBank/DDBJ databases">
        <title>Genomic study of Klebsiella pneumoniae.</title>
        <authorList>
            <person name="Yang Y."/>
            <person name="Bicalho R."/>
        </authorList>
    </citation>
    <scope>NUCLEOTIDE SEQUENCE [LARGE SCALE GENOMIC DNA]</scope>
    <source>
        <strain evidence="2 3">A10</strain>
    </source>
</reference>
<accession>A0A2J5PIC7</accession>
<dbReference type="InterPro" id="IPR052189">
    <property type="entry name" value="L-asp_N-monooxygenase_NS-form"/>
</dbReference>